<gene>
    <name evidence="1" type="ORF">DM484_17045</name>
</gene>
<proteinExistence type="predicted"/>
<name>A0A2W4SU88_9GAMM</name>
<evidence type="ECO:0000313" key="1">
    <source>
        <dbReference type="EMBL" id="PZN76234.1"/>
    </source>
</evidence>
<dbReference type="EMBL" id="QJPH01000363">
    <property type="protein sequence ID" value="PZN76234.1"/>
    <property type="molecule type" value="Genomic_DNA"/>
</dbReference>
<accession>A0A2W4SU88</accession>
<dbReference type="AlphaFoldDB" id="A0A2W4SU88"/>
<sequence length="60" mass="6759">MNFLAGSQAPAWEPLSCKLLLGRSSGSWSFKNPIPKRELGNEQHSNYQLKLRTLVGSNYH</sequence>
<dbReference type="Proteomes" id="UP000249396">
    <property type="component" value="Unassembled WGS sequence"/>
</dbReference>
<organism evidence="1 2">
    <name type="scientific">Candidatus Methylumidiphilus alinenensis</name>
    <dbReference type="NCBI Taxonomy" id="2202197"/>
    <lineage>
        <taxon>Bacteria</taxon>
        <taxon>Pseudomonadati</taxon>
        <taxon>Pseudomonadota</taxon>
        <taxon>Gammaproteobacteria</taxon>
        <taxon>Methylococcales</taxon>
        <taxon>Candidatus Methylumidiphilus</taxon>
    </lineage>
</organism>
<protein>
    <submittedName>
        <fullName evidence="1">Uncharacterized protein</fullName>
    </submittedName>
</protein>
<evidence type="ECO:0000313" key="2">
    <source>
        <dbReference type="Proteomes" id="UP000249396"/>
    </source>
</evidence>
<reference evidence="1 2" key="1">
    <citation type="journal article" date="2018" name="Aquat. Microb. Ecol.">
        <title>Gammaproteobacterial methanotrophs dominate.</title>
        <authorList>
            <person name="Rissanen A.J."/>
            <person name="Saarenheimo J."/>
            <person name="Tiirola M."/>
            <person name="Peura S."/>
            <person name="Aalto S.L."/>
            <person name="Karvinen A."/>
            <person name="Nykanen H."/>
        </authorList>
    </citation>
    <scope>NUCLEOTIDE SEQUENCE [LARGE SCALE GENOMIC DNA]</scope>
    <source>
        <strain evidence="1">AMbin10</strain>
    </source>
</reference>
<comment type="caution">
    <text evidence="1">The sequence shown here is derived from an EMBL/GenBank/DDBJ whole genome shotgun (WGS) entry which is preliminary data.</text>
</comment>